<feature type="domain" description="Porphobilinogen deaminase N-terminal" evidence="9">
    <location>
        <begin position="6"/>
        <end position="216"/>
    </location>
</feature>
<comment type="pathway">
    <text evidence="2">Porphyrin-containing compound metabolism; protoporphyrin-IX biosynthesis; coproporphyrinogen-III from 5-aminolevulinate: step 2/4.</text>
</comment>
<sequence>MIPDRLRIGTRGSDMALAQTHLVRDRLKAAWPELTEPGRIEIVVINTIADRVLDRPLSAIGGKGLFTKELEQALLDGRIDLAVHSMKDVETWLPDGLEIACILPRDDPREAFLSHKAKRLADLPAGSSVGTSSLRRAAQILEMRPDLRIAPLRGNANTRLRKLGEGECDATLLALCGLRRLGMAEIAQEIISTAEMLPSVAQGALGIECRSADSALIDLLTPLRCVTSTQRVQAERALLEALDGSCRTPVAALAEIEHGRLSLSGLLFTPDGLKRWSATGEGAPADAHAIGFAAGQALREAAGDLYASLLQ</sequence>
<name>A0A370L969_9HYPH</name>
<dbReference type="UniPathway" id="UPA00251">
    <property type="reaction ID" value="UER00319"/>
</dbReference>
<dbReference type="EMBL" id="QQTP01000003">
    <property type="protein sequence ID" value="RDJ26825.1"/>
    <property type="molecule type" value="Genomic_DNA"/>
</dbReference>
<dbReference type="Gene3D" id="3.40.190.10">
    <property type="entry name" value="Periplasmic binding protein-like II"/>
    <property type="match status" value="2"/>
</dbReference>
<keyword evidence="5 8" id="KW-0808">Transferase</keyword>
<feature type="modified residue" description="S-(dipyrrolylmethanemethyl)cysteine" evidence="8">
    <location>
        <position position="246"/>
    </location>
</feature>
<dbReference type="InterPro" id="IPR022419">
    <property type="entry name" value="Porphobilin_deaminase_cofac_BS"/>
</dbReference>
<dbReference type="AlphaFoldDB" id="A0A370L969"/>
<organism evidence="11 12">
    <name type="scientific">Bosea caraganae</name>
    <dbReference type="NCBI Taxonomy" id="2763117"/>
    <lineage>
        <taxon>Bacteria</taxon>
        <taxon>Pseudomonadati</taxon>
        <taxon>Pseudomonadota</taxon>
        <taxon>Alphaproteobacteria</taxon>
        <taxon>Hyphomicrobiales</taxon>
        <taxon>Boseaceae</taxon>
        <taxon>Bosea</taxon>
    </lineage>
</organism>
<dbReference type="PROSITE" id="PS00533">
    <property type="entry name" value="PORPHOBILINOGEN_DEAM"/>
    <property type="match status" value="1"/>
</dbReference>
<evidence type="ECO:0000256" key="2">
    <source>
        <dbReference type="ARBA" id="ARBA00004735"/>
    </source>
</evidence>
<dbReference type="Gene3D" id="3.30.160.40">
    <property type="entry name" value="Porphobilinogen deaminase, C-terminal domain"/>
    <property type="match status" value="1"/>
</dbReference>
<evidence type="ECO:0000256" key="4">
    <source>
        <dbReference type="ARBA" id="ARBA00011245"/>
    </source>
</evidence>
<comment type="catalytic activity">
    <reaction evidence="7 8">
        <text>4 porphobilinogen + H2O = hydroxymethylbilane + 4 NH4(+)</text>
        <dbReference type="Rhea" id="RHEA:13185"/>
        <dbReference type="ChEBI" id="CHEBI:15377"/>
        <dbReference type="ChEBI" id="CHEBI:28938"/>
        <dbReference type="ChEBI" id="CHEBI:57845"/>
        <dbReference type="ChEBI" id="CHEBI:58126"/>
        <dbReference type="EC" id="2.5.1.61"/>
    </reaction>
</comment>
<evidence type="ECO:0000259" key="9">
    <source>
        <dbReference type="Pfam" id="PF01379"/>
    </source>
</evidence>
<evidence type="ECO:0000256" key="8">
    <source>
        <dbReference type="HAMAP-Rule" id="MF_00260"/>
    </source>
</evidence>
<dbReference type="GO" id="GO:0004418">
    <property type="term" value="F:hydroxymethylbilane synthase activity"/>
    <property type="evidence" value="ECO:0007669"/>
    <property type="project" value="UniProtKB-UniRule"/>
</dbReference>
<evidence type="ECO:0000256" key="5">
    <source>
        <dbReference type="ARBA" id="ARBA00022679"/>
    </source>
</evidence>
<reference evidence="12" key="1">
    <citation type="submission" date="2018-07" db="EMBL/GenBank/DDBJ databases">
        <authorList>
            <person name="Safronova V.I."/>
            <person name="Chirak E.R."/>
            <person name="Sazanova A.L."/>
        </authorList>
    </citation>
    <scope>NUCLEOTIDE SEQUENCE [LARGE SCALE GENOMIC DNA]</scope>
    <source>
        <strain evidence="12">RCAM04685</strain>
    </source>
</reference>
<evidence type="ECO:0000256" key="1">
    <source>
        <dbReference type="ARBA" id="ARBA00002869"/>
    </source>
</evidence>
<dbReference type="RefSeq" id="WP_114828707.1">
    <property type="nucleotide sequence ID" value="NZ_QQTO01000001.1"/>
</dbReference>
<comment type="miscellaneous">
    <text evidence="8">The porphobilinogen subunits are added to the dipyrromethane group.</text>
</comment>
<keyword evidence="6 8" id="KW-0627">Porphyrin biosynthesis</keyword>
<dbReference type="GO" id="GO:0006782">
    <property type="term" value="P:protoporphyrinogen IX biosynthetic process"/>
    <property type="evidence" value="ECO:0007669"/>
    <property type="project" value="UniProtKB-UniRule"/>
</dbReference>
<dbReference type="Pfam" id="PF03900">
    <property type="entry name" value="Porphobil_deamC"/>
    <property type="match status" value="1"/>
</dbReference>
<dbReference type="InterPro" id="IPR022417">
    <property type="entry name" value="Porphobilin_deaminase_N"/>
</dbReference>
<evidence type="ECO:0000256" key="6">
    <source>
        <dbReference type="ARBA" id="ARBA00023244"/>
    </source>
</evidence>
<evidence type="ECO:0000313" key="12">
    <source>
        <dbReference type="Proteomes" id="UP000255207"/>
    </source>
</evidence>
<dbReference type="PANTHER" id="PTHR11557">
    <property type="entry name" value="PORPHOBILINOGEN DEAMINASE"/>
    <property type="match status" value="1"/>
</dbReference>
<dbReference type="Proteomes" id="UP000255207">
    <property type="component" value="Unassembled WGS sequence"/>
</dbReference>
<dbReference type="HAMAP" id="MF_00260">
    <property type="entry name" value="Porphobil_deam"/>
    <property type="match status" value="1"/>
</dbReference>
<comment type="similarity">
    <text evidence="3 8">Belongs to the HMBS family.</text>
</comment>
<dbReference type="SUPFAM" id="SSF54782">
    <property type="entry name" value="Porphobilinogen deaminase (hydroxymethylbilane synthase), C-terminal domain"/>
    <property type="match status" value="1"/>
</dbReference>
<dbReference type="OrthoDB" id="9810298at2"/>
<dbReference type="PRINTS" id="PR00151">
    <property type="entry name" value="PORPHBDMNASE"/>
</dbReference>
<dbReference type="PIRSF" id="PIRSF001438">
    <property type="entry name" value="4pyrrol_synth_OHMeBilane_synth"/>
    <property type="match status" value="1"/>
</dbReference>
<dbReference type="InterPro" id="IPR036803">
    <property type="entry name" value="Porphobilinogen_deaminase_C_sf"/>
</dbReference>
<comment type="caution">
    <text evidence="11">The sequence shown here is derived from an EMBL/GenBank/DDBJ whole genome shotgun (WGS) entry which is preliminary data.</text>
</comment>
<dbReference type="FunFam" id="3.40.190.10:FF:000004">
    <property type="entry name" value="Porphobilinogen deaminase"/>
    <property type="match status" value="1"/>
</dbReference>
<evidence type="ECO:0000256" key="3">
    <source>
        <dbReference type="ARBA" id="ARBA00005638"/>
    </source>
</evidence>
<comment type="cofactor">
    <cofactor evidence="8">
        <name>dipyrromethane</name>
        <dbReference type="ChEBI" id="CHEBI:60342"/>
    </cofactor>
    <text evidence="8">Binds 1 dipyrromethane group covalently.</text>
</comment>
<comment type="function">
    <text evidence="1 8">Tetrapolymerization of the monopyrrole PBG into the hydroxymethylbilane pre-uroporphyrinogen in several discrete steps.</text>
</comment>
<evidence type="ECO:0000256" key="7">
    <source>
        <dbReference type="ARBA" id="ARBA00048169"/>
    </source>
</evidence>
<dbReference type="EC" id="2.5.1.61" evidence="8"/>
<dbReference type="PANTHER" id="PTHR11557:SF0">
    <property type="entry name" value="PORPHOBILINOGEN DEAMINASE"/>
    <property type="match status" value="1"/>
</dbReference>
<comment type="subunit">
    <text evidence="4 8">Monomer.</text>
</comment>
<proteinExistence type="inferred from homology"/>
<accession>A0A370L969</accession>
<gene>
    <name evidence="8" type="primary">hemC</name>
    <name evidence="11" type="ORF">DWE98_08215</name>
</gene>
<dbReference type="NCBIfam" id="TIGR00212">
    <property type="entry name" value="hemC"/>
    <property type="match status" value="1"/>
</dbReference>
<protein>
    <recommendedName>
        <fullName evidence="8">Porphobilinogen deaminase</fullName>
        <shortName evidence="8">PBG</shortName>
        <ecNumber evidence="8">2.5.1.61</ecNumber>
    </recommendedName>
    <alternativeName>
        <fullName evidence="8">Hydroxymethylbilane synthase</fullName>
        <shortName evidence="8">HMBS</shortName>
    </alternativeName>
    <alternativeName>
        <fullName evidence="8">Pre-uroporphyrinogen synthase</fullName>
    </alternativeName>
</protein>
<dbReference type="FunFam" id="3.40.190.10:FF:000005">
    <property type="entry name" value="Porphobilinogen deaminase"/>
    <property type="match status" value="1"/>
</dbReference>
<dbReference type="InterPro" id="IPR022418">
    <property type="entry name" value="Porphobilinogen_deaminase_C"/>
</dbReference>
<evidence type="ECO:0000259" key="10">
    <source>
        <dbReference type="Pfam" id="PF03900"/>
    </source>
</evidence>
<dbReference type="GO" id="GO:0005737">
    <property type="term" value="C:cytoplasm"/>
    <property type="evidence" value="ECO:0007669"/>
    <property type="project" value="UniProtKB-UniRule"/>
</dbReference>
<dbReference type="SUPFAM" id="SSF53850">
    <property type="entry name" value="Periplasmic binding protein-like II"/>
    <property type="match status" value="1"/>
</dbReference>
<evidence type="ECO:0000313" key="11">
    <source>
        <dbReference type="EMBL" id="RDJ26825.1"/>
    </source>
</evidence>
<feature type="domain" description="Porphobilinogen deaminase C-terminal" evidence="10">
    <location>
        <begin position="230"/>
        <end position="299"/>
    </location>
</feature>
<dbReference type="Pfam" id="PF01379">
    <property type="entry name" value="Porphobil_deam"/>
    <property type="match status" value="1"/>
</dbReference>
<keyword evidence="12" id="KW-1185">Reference proteome</keyword>
<dbReference type="InterPro" id="IPR000860">
    <property type="entry name" value="HemC"/>
</dbReference>